<dbReference type="SUPFAM" id="SSF52540">
    <property type="entry name" value="P-loop containing nucleoside triphosphate hydrolases"/>
    <property type="match status" value="1"/>
</dbReference>
<gene>
    <name evidence="2" type="ORF">DSTB1V02_LOCUS5177</name>
</gene>
<evidence type="ECO:0000256" key="1">
    <source>
        <dbReference type="SAM" id="Phobius"/>
    </source>
</evidence>
<evidence type="ECO:0000313" key="2">
    <source>
        <dbReference type="EMBL" id="CAD7245303.1"/>
    </source>
</evidence>
<dbReference type="Pfam" id="PF13469">
    <property type="entry name" value="Sulfotransfer_3"/>
    <property type="match status" value="1"/>
</dbReference>
<dbReference type="AlphaFoldDB" id="A0A7R8X797"/>
<dbReference type="GO" id="GO:0006790">
    <property type="term" value="P:sulfur compound metabolic process"/>
    <property type="evidence" value="ECO:0007669"/>
    <property type="project" value="TreeGrafter"/>
</dbReference>
<dbReference type="PANTHER" id="PTHR10704">
    <property type="entry name" value="CARBOHYDRATE SULFOTRANSFERASE"/>
    <property type="match status" value="1"/>
</dbReference>
<dbReference type="EMBL" id="CAJPEV010000827">
    <property type="protein sequence ID" value="CAG0888872.1"/>
    <property type="molecule type" value="Genomic_DNA"/>
</dbReference>
<feature type="transmembrane region" description="Helical" evidence="1">
    <location>
        <begin position="28"/>
        <end position="47"/>
    </location>
</feature>
<name>A0A7R8X797_9CRUS</name>
<proteinExistence type="predicted"/>
<evidence type="ECO:0000313" key="3">
    <source>
        <dbReference type="Proteomes" id="UP000677054"/>
    </source>
</evidence>
<dbReference type="GO" id="GO:0006044">
    <property type="term" value="P:N-acetylglucosamine metabolic process"/>
    <property type="evidence" value="ECO:0007669"/>
    <property type="project" value="TreeGrafter"/>
</dbReference>
<accession>A0A7R8X797</accession>
<dbReference type="Gene3D" id="3.40.50.300">
    <property type="entry name" value="P-loop containing nucleotide triphosphate hydrolases"/>
    <property type="match status" value="1"/>
</dbReference>
<organism evidence="2">
    <name type="scientific">Darwinula stevensoni</name>
    <dbReference type="NCBI Taxonomy" id="69355"/>
    <lineage>
        <taxon>Eukaryota</taxon>
        <taxon>Metazoa</taxon>
        <taxon>Ecdysozoa</taxon>
        <taxon>Arthropoda</taxon>
        <taxon>Crustacea</taxon>
        <taxon>Oligostraca</taxon>
        <taxon>Ostracoda</taxon>
        <taxon>Podocopa</taxon>
        <taxon>Podocopida</taxon>
        <taxon>Darwinulocopina</taxon>
        <taxon>Darwinuloidea</taxon>
        <taxon>Darwinulidae</taxon>
        <taxon>Darwinula</taxon>
    </lineage>
</organism>
<keyword evidence="3" id="KW-1185">Reference proteome</keyword>
<keyword evidence="1" id="KW-0812">Transmembrane</keyword>
<evidence type="ECO:0008006" key="4">
    <source>
        <dbReference type="Google" id="ProtNLM"/>
    </source>
</evidence>
<dbReference type="InterPro" id="IPR027417">
    <property type="entry name" value="P-loop_NTPase"/>
</dbReference>
<dbReference type="PANTHER" id="PTHR10704:SF44">
    <property type="entry name" value="LD35051P-RELATED"/>
    <property type="match status" value="1"/>
</dbReference>
<dbReference type="GO" id="GO:0001517">
    <property type="term" value="F:N-acetylglucosamine 6-O-sulfotransferase activity"/>
    <property type="evidence" value="ECO:0007669"/>
    <property type="project" value="TreeGrafter"/>
</dbReference>
<keyword evidence="1" id="KW-1133">Transmembrane helix</keyword>
<dbReference type="InterPro" id="IPR051135">
    <property type="entry name" value="Gal/GlcNAc/GalNAc_ST"/>
</dbReference>
<dbReference type="EMBL" id="LR900344">
    <property type="protein sequence ID" value="CAD7245303.1"/>
    <property type="molecule type" value="Genomic_DNA"/>
</dbReference>
<protein>
    <recommendedName>
        <fullName evidence="4">Sulfotransferase</fullName>
    </recommendedName>
</protein>
<reference evidence="2" key="1">
    <citation type="submission" date="2020-11" db="EMBL/GenBank/DDBJ databases">
        <authorList>
            <person name="Tran Van P."/>
        </authorList>
    </citation>
    <scope>NUCLEOTIDE SEQUENCE</scope>
</reference>
<keyword evidence="1" id="KW-0472">Membrane</keyword>
<dbReference type="OrthoDB" id="6138663at2759"/>
<sequence length="308" mass="36320">MSTVEYIVLAHSRCGVQFNANGMKRARVCQCFVSTLVCLGFFLFILLDTRAPSAKLLWKEERRWEEDWDRNQTRVLLLAYPRSGSSLLGHLLFRIRGAAYFFEPLHVYRQRQKLIDEGKGMGLLDRIFRCEGEVLSEMIENAFVNRYSLAFDDCRNAKVIFLKTIRLRLDAAFHWLSRRTDLYVVHLVRDPRAILRSLTRAKYSSRDPRVLCPLIQNDLRLGRLLSPQRYVRIRYEDLVQRPEETMKKILHLVNVDFDQPKLWKTLEDLVIRNIPSTPELLAPFDEYTRGVIREECDEVMNDLEYADM</sequence>
<dbReference type="Proteomes" id="UP000677054">
    <property type="component" value="Unassembled WGS sequence"/>
</dbReference>